<name>A0A239JH22_9ACTN</name>
<sequence>MDLDNPVLKLCQKGMRAEVEGRLPDARALFEQAWAARTDDYDACVAAHYLARRQDDPAAILHWNQESLRHADAVGDERVAAFYPSLLVGVAMAHEQLGDIAAACASFERAAEYAGALPADAYGDQLRAAVADGLRRLTPSRR</sequence>
<dbReference type="InterPro" id="IPR011990">
    <property type="entry name" value="TPR-like_helical_dom_sf"/>
</dbReference>
<evidence type="ECO:0000313" key="2">
    <source>
        <dbReference type="Proteomes" id="UP000198415"/>
    </source>
</evidence>
<evidence type="ECO:0008006" key="3">
    <source>
        <dbReference type="Google" id="ProtNLM"/>
    </source>
</evidence>
<dbReference type="Gene3D" id="1.25.40.10">
    <property type="entry name" value="Tetratricopeptide repeat domain"/>
    <property type="match status" value="1"/>
</dbReference>
<gene>
    <name evidence="1" type="ORF">SAMN06264365_13526</name>
</gene>
<accession>A0A239JH22</accession>
<organism evidence="1 2">
    <name type="scientific">Actinoplanes regularis</name>
    <dbReference type="NCBI Taxonomy" id="52697"/>
    <lineage>
        <taxon>Bacteria</taxon>
        <taxon>Bacillati</taxon>
        <taxon>Actinomycetota</taxon>
        <taxon>Actinomycetes</taxon>
        <taxon>Micromonosporales</taxon>
        <taxon>Micromonosporaceae</taxon>
        <taxon>Actinoplanes</taxon>
    </lineage>
</organism>
<keyword evidence="2" id="KW-1185">Reference proteome</keyword>
<dbReference type="SUPFAM" id="SSF48452">
    <property type="entry name" value="TPR-like"/>
    <property type="match status" value="1"/>
</dbReference>
<reference evidence="1 2" key="1">
    <citation type="submission" date="2017-06" db="EMBL/GenBank/DDBJ databases">
        <authorList>
            <person name="Kim H.J."/>
            <person name="Triplett B.A."/>
        </authorList>
    </citation>
    <scope>NUCLEOTIDE SEQUENCE [LARGE SCALE GENOMIC DNA]</scope>
    <source>
        <strain evidence="1 2">DSM 43151</strain>
    </source>
</reference>
<dbReference type="AlphaFoldDB" id="A0A239JH22"/>
<evidence type="ECO:0000313" key="1">
    <source>
        <dbReference type="EMBL" id="SNT04892.1"/>
    </source>
</evidence>
<dbReference type="EMBL" id="FZNR01000035">
    <property type="protein sequence ID" value="SNT04892.1"/>
    <property type="molecule type" value="Genomic_DNA"/>
</dbReference>
<protein>
    <recommendedName>
        <fullName evidence="3">Tetratricopeptide repeat-containing protein</fullName>
    </recommendedName>
</protein>
<dbReference type="Proteomes" id="UP000198415">
    <property type="component" value="Unassembled WGS sequence"/>
</dbReference>
<proteinExistence type="predicted"/>